<dbReference type="InterPro" id="IPR002885">
    <property type="entry name" value="PPR_rpt"/>
</dbReference>
<dbReference type="InterPro" id="IPR052308">
    <property type="entry name" value="PPR_domain-containing"/>
</dbReference>
<accession>A0AA88X0N2</accession>
<feature type="compositionally biased region" description="Polar residues" evidence="3">
    <location>
        <begin position="611"/>
        <end position="622"/>
    </location>
</feature>
<proteinExistence type="predicted"/>
<dbReference type="NCBIfam" id="TIGR00756">
    <property type="entry name" value="PPR"/>
    <property type="match status" value="5"/>
</dbReference>
<comment type="caution">
    <text evidence="4">The sequence shown here is derived from an EMBL/GenBank/DDBJ whole genome shotgun (WGS) entry which is preliminary data.</text>
</comment>
<organism evidence="4 5">
    <name type="scientific">Escallonia herrerae</name>
    <dbReference type="NCBI Taxonomy" id="1293975"/>
    <lineage>
        <taxon>Eukaryota</taxon>
        <taxon>Viridiplantae</taxon>
        <taxon>Streptophyta</taxon>
        <taxon>Embryophyta</taxon>
        <taxon>Tracheophyta</taxon>
        <taxon>Spermatophyta</taxon>
        <taxon>Magnoliopsida</taxon>
        <taxon>eudicotyledons</taxon>
        <taxon>Gunneridae</taxon>
        <taxon>Pentapetalae</taxon>
        <taxon>asterids</taxon>
        <taxon>campanulids</taxon>
        <taxon>Escalloniales</taxon>
        <taxon>Escalloniaceae</taxon>
        <taxon>Escallonia</taxon>
    </lineage>
</organism>
<feature type="region of interest" description="Disordered" evidence="3">
    <location>
        <begin position="562"/>
        <end position="593"/>
    </location>
</feature>
<evidence type="ECO:0000256" key="3">
    <source>
        <dbReference type="SAM" id="MobiDB-lite"/>
    </source>
</evidence>
<feature type="region of interest" description="Disordered" evidence="3">
    <location>
        <begin position="607"/>
        <end position="628"/>
    </location>
</feature>
<dbReference type="SUPFAM" id="SSF48452">
    <property type="entry name" value="TPR-like"/>
    <property type="match status" value="1"/>
</dbReference>
<dbReference type="GO" id="GO:0048316">
    <property type="term" value="P:seed development"/>
    <property type="evidence" value="ECO:0007669"/>
    <property type="project" value="UniProtKB-ARBA"/>
</dbReference>
<reference evidence="4" key="1">
    <citation type="submission" date="2022-12" db="EMBL/GenBank/DDBJ databases">
        <title>Draft genome assemblies for two species of Escallonia (Escalloniales).</title>
        <authorList>
            <person name="Chanderbali A."/>
            <person name="Dervinis C."/>
            <person name="Anghel I."/>
            <person name="Soltis D."/>
            <person name="Soltis P."/>
            <person name="Zapata F."/>
        </authorList>
    </citation>
    <scope>NUCLEOTIDE SEQUENCE</scope>
    <source>
        <strain evidence="4">UCBG64.0493</strain>
        <tissue evidence="4">Leaf</tissue>
    </source>
</reference>
<feature type="repeat" description="PPR" evidence="2">
    <location>
        <begin position="426"/>
        <end position="460"/>
    </location>
</feature>
<feature type="repeat" description="PPR" evidence="2">
    <location>
        <begin position="171"/>
        <end position="206"/>
    </location>
</feature>
<evidence type="ECO:0000313" key="4">
    <source>
        <dbReference type="EMBL" id="KAK3037737.1"/>
    </source>
</evidence>
<evidence type="ECO:0000313" key="5">
    <source>
        <dbReference type="Proteomes" id="UP001188597"/>
    </source>
</evidence>
<feature type="repeat" description="PPR" evidence="2">
    <location>
        <begin position="352"/>
        <end position="387"/>
    </location>
</feature>
<gene>
    <name evidence="4" type="ORF">RJ639_031108</name>
</gene>
<name>A0AA88X0N2_9ASTE</name>
<dbReference type="Gene3D" id="1.25.40.10">
    <property type="entry name" value="Tetratricopeptide repeat domain"/>
    <property type="match status" value="3"/>
</dbReference>
<keyword evidence="5" id="KW-1185">Reference proteome</keyword>
<feature type="region of interest" description="Disordered" evidence="3">
    <location>
        <begin position="709"/>
        <end position="745"/>
    </location>
</feature>
<protein>
    <recommendedName>
        <fullName evidence="6">Pentatricopeptide repeat-containing protein</fullName>
    </recommendedName>
</protein>
<dbReference type="PROSITE" id="PS51375">
    <property type="entry name" value="PPR"/>
    <property type="match status" value="6"/>
</dbReference>
<dbReference type="FunFam" id="1.25.40.10:FF:000922">
    <property type="entry name" value="Pentatricopeptide repeat-containing protein"/>
    <property type="match status" value="1"/>
</dbReference>
<evidence type="ECO:0000256" key="2">
    <source>
        <dbReference type="PROSITE-ProRule" id="PRU00708"/>
    </source>
</evidence>
<dbReference type="AlphaFoldDB" id="A0AA88X0N2"/>
<evidence type="ECO:0000256" key="1">
    <source>
        <dbReference type="ARBA" id="ARBA00022737"/>
    </source>
</evidence>
<dbReference type="EMBL" id="JAVXUP010000115">
    <property type="protein sequence ID" value="KAK3037737.1"/>
    <property type="molecule type" value="Genomic_DNA"/>
</dbReference>
<dbReference type="Proteomes" id="UP001188597">
    <property type="component" value="Unassembled WGS sequence"/>
</dbReference>
<keyword evidence="1" id="KW-0677">Repeat</keyword>
<sequence>MNFHWILLRSLRKSSVLSTSTTTGGQTLWHHQQPPNPIHRLILLRNFAYSSAEEAAAERRRRKRRLRVEPPLYALRRDANTPRPRPDPRLAETTSALVGPRLNLHNRVQSLIRAGDLDSASLVARQSVFSRTRPTVFTCNAIAASMYRAKRYSDSIALFHYFFNQYNIVPNVVSYNNLVLTHCESGNVDKGIEVYNHILANAPFTPSYMTYRHLTKGLVDAGRIDEAVYYLREMLNKALGADSIVYDNLIRGYLNLDNLEKAYEFFDELRERCQVYDGAVHATFMDWFFSKGREKDAMDSYRSLLDKGFRMVPPTSNVLLETLLKHGKKVEAEALFDHMLGDHTPPTFNALNSDTFNIMVNECFRLGKVSEAYEVFRKVGKTPKCKPFSMDLGGYNNMITRYCELEMMDEAAQMFAELCGKSLSPDVTTYRTLIDAYFKMESIDDALQMYKKMVEAGLRVIPSYANKWFSKLIEKGMVLDCAAILSKMYERDPKPDSMSYDMVIRRLCQEGNLDTTLNLLEQMLRGGVGVTPTLREYLSEVFGKEGRLAEIERLLNSRLPSYAAQGQSSGPPRMGGQVAPPYVPQSGPPRMSGEFAAPQMQTPEFPRMAKQSPSQMGGQMQPSGPPQMAGQFAAPYMQPSELSRMAEQVQPPPRTVGQMQPSGPPQMAGQVAAMHMQPLAGQVQPSWAPRMEGREPTVQMKSSFASRMDGQVPSVQTHPPATPQMAGSVSAAEVQPSGPPHVGRW</sequence>
<dbReference type="PANTHER" id="PTHR47937">
    <property type="entry name" value="PLASTID TRANSCRIPTIONALLY ACTIVE CHROMOSOME 2-LIKE PROTEIN"/>
    <property type="match status" value="1"/>
</dbReference>
<feature type="repeat" description="PPR" evidence="2">
    <location>
        <begin position="242"/>
        <end position="272"/>
    </location>
</feature>
<feature type="repeat" description="PPR" evidence="2">
    <location>
        <begin position="391"/>
        <end position="425"/>
    </location>
</feature>
<feature type="repeat" description="PPR" evidence="2">
    <location>
        <begin position="496"/>
        <end position="530"/>
    </location>
</feature>
<dbReference type="InterPro" id="IPR011990">
    <property type="entry name" value="TPR-like_helical_dom_sf"/>
</dbReference>
<dbReference type="Pfam" id="PF01535">
    <property type="entry name" value="PPR"/>
    <property type="match status" value="6"/>
</dbReference>
<dbReference type="PANTHER" id="PTHR47937:SF2">
    <property type="entry name" value="PENTATRICOPEPTIDE (PPR) REPEAT-CONTAINING PROTEIN, PF01535'-RELATED"/>
    <property type="match status" value="1"/>
</dbReference>
<evidence type="ECO:0008006" key="6">
    <source>
        <dbReference type="Google" id="ProtNLM"/>
    </source>
</evidence>
<dbReference type="Pfam" id="PF13041">
    <property type="entry name" value="PPR_2"/>
    <property type="match status" value="1"/>
</dbReference>